<dbReference type="AlphaFoldDB" id="A9A9A8"/>
<dbReference type="EMBL" id="CP000867">
    <property type="protein sequence ID" value="ABX01931.1"/>
    <property type="molecule type" value="Genomic_DNA"/>
</dbReference>
<dbReference type="KEGG" id="mmx:MmarC6_1117"/>
<name>A9A9A8_METM6</name>
<sequence length="186" mass="22111">MGLIFKHTSHAMHSQAKLYLRGVARIYGFKENKTEFTECYGDPQPIILLLAISSELFLKFLLVENGKSYPHIHKIKELFDKLDEKTKNDVKLDFDLMLKCHKPHTDYLTKITYKNKILETSNSNFIIDDSKIFETMLNQVDNSFTEWRYVFEKNNLEIDLLYFSIFAECLNRKADYVFEHKYPDFK</sequence>
<dbReference type="eggNOG" id="arCOG09535">
    <property type="taxonomic scope" value="Archaea"/>
</dbReference>
<organism evidence="1">
    <name type="scientific">Methanococcus maripaludis (strain C6 / ATCC BAA-1332)</name>
    <dbReference type="NCBI Taxonomy" id="444158"/>
    <lineage>
        <taxon>Archaea</taxon>
        <taxon>Methanobacteriati</taxon>
        <taxon>Methanobacteriota</taxon>
        <taxon>Methanomada group</taxon>
        <taxon>Methanococci</taxon>
        <taxon>Methanococcales</taxon>
        <taxon>Methanococcaceae</taxon>
        <taxon>Methanococcus</taxon>
    </lineage>
</organism>
<dbReference type="OrthoDB" id="375896at2157"/>
<evidence type="ECO:0000313" key="1">
    <source>
        <dbReference type="EMBL" id="ABX01931.1"/>
    </source>
</evidence>
<accession>A9A9A8</accession>
<reference evidence="1" key="1">
    <citation type="submission" date="2007-10" db="EMBL/GenBank/DDBJ databases">
        <title>Complete sequence of Methanococcus maripaludis C6.</title>
        <authorList>
            <consortium name="US DOE Joint Genome Institute"/>
            <person name="Copeland A."/>
            <person name="Lucas S."/>
            <person name="Lapidus A."/>
            <person name="Barry K."/>
            <person name="Glavina del Rio T."/>
            <person name="Dalin E."/>
            <person name="Tice H."/>
            <person name="Pitluck S."/>
            <person name="Clum A."/>
            <person name="Schmutz J."/>
            <person name="Larimer F."/>
            <person name="Land M."/>
            <person name="Hauser L."/>
            <person name="Kyrpides N."/>
            <person name="Mikhailova N."/>
            <person name="Sieprawska-Lupa M."/>
            <person name="Whitman W.B."/>
            <person name="Richardson P."/>
        </authorList>
    </citation>
    <scope>NUCLEOTIDE SEQUENCE [LARGE SCALE GENOMIC DNA]</scope>
    <source>
        <strain evidence="1">C6</strain>
    </source>
</reference>
<evidence type="ECO:0008006" key="2">
    <source>
        <dbReference type="Google" id="ProtNLM"/>
    </source>
</evidence>
<proteinExistence type="predicted"/>
<protein>
    <recommendedName>
        <fullName evidence="2">HEPN domain-containing protein</fullName>
    </recommendedName>
</protein>
<dbReference type="HOGENOM" id="CLU_1451426_0_0_2"/>
<gene>
    <name evidence="1" type="ordered locus">MmarC6_1117</name>
</gene>